<dbReference type="Proteomes" id="UP000240419">
    <property type="component" value="Unassembled WGS sequence"/>
</dbReference>
<sequence length="236" mass="25829">MIKEALQYLIGLGNTEILTAATGQEYASQPVHLIKQPTPEALVVRNLSGLVDYLINNFDDQPPVLVHVASPTRVDVFSSYNQDFNRNHLIQAKALLPRITFGQFMDAESFNILLQSCFVPNDARAIVLKVIGNLKEETVSNIGDDGVSQQVTAKTGVATVENIIVPNPVALKPFRTFVEIEQPESEFVFRMKSGPTAALFEADGGAWELTAIARISEYLQGALEDEIKSGKVTIIA</sequence>
<reference evidence="1 2" key="1">
    <citation type="submission" date="2018-03" db="EMBL/GenBank/DDBJ databases">
        <title>Brevisbacillus phylogenomics.</title>
        <authorList>
            <person name="Dunlap C."/>
        </authorList>
    </citation>
    <scope>NUCLEOTIDE SEQUENCE [LARGE SCALE GENOMIC DNA]</scope>
    <source>
        <strain evidence="1 2">NRRL NRS-1210</strain>
    </source>
</reference>
<name>A0A2P7V3U9_9BACL</name>
<accession>A0A2P7V3U9</accession>
<dbReference type="AlphaFoldDB" id="A0A2P7V3U9"/>
<organism evidence="1 2">
    <name type="scientific">Brevibacillus fortis</name>
    <dbReference type="NCBI Taxonomy" id="2126352"/>
    <lineage>
        <taxon>Bacteria</taxon>
        <taxon>Bacillati</taxon>
        <taxon>Bacillota</taxon>
        <taxon>Bacilli</taxon>
        <taxon>Bacillales</taxon>
        <taxon>Paenibacillaceae</taxon>
        <taxon>Brevibacillus</taxon>
    </lineage>
</organism>
<evidence type="ECO:0008006" key="3">
    <source>
        <dbReference type="Google" id="ProtNLM"/>
    </source>
</evidence>
<evidence type="ECO:0000313" key="1">
    <source>
        <dbReference type="EMBL" id="PSJ93879.1"/>
    </source>
</evidence>
<dbReference type="RefSeq" id="WP_106839936.1">
    <property type="nucleotide sequence ID" value="NZ_JBCNIW010000053.1"/>
</dbReference>
<dbReference type="OrthoDB" id="5432268at2"/>
<comment type="caution">
    <text evidence="1">The sequence shown here is derived from an EMBL/GenBank/DDBJ whole genome shotgun (WGS) entry which is preliminary data.</text>
</comment>
<dbReference type="EMBL" id="PXZM01000026">
    <property type="protein sequence ID" value="PSJ93879.1"/>
    <property type="molecule type" value="Genomic_DNA"/>
</dbReference>
<protein>
    <recommendedName>
        <fullName evidence="3">Phage-related protein</fullName>
    </recommendedName>
</protein>
<proteinExistence type="predicted"/>
<gene>
    <name evidence="1" type="ORF">C7R93_17000</name>
</gene>
<keyword evidence="2" id="KW-1185">Reference proteome</keyword>
<evidence type="ECO:0000313" key="2">
    <source>
        <dbReference type="Proteomes" id="UP000240419"/>
    </source>
</evidence>